<protein>
    <recommendedName>
        <fullName evidence="13">Protein kinase domain-containing protein</fullName>
    </recommendedName>
</protein>
<evidence type="ECO:0000256" key="8">
    <source>
        <dbReference type="ARBA" id="ARBA00022840"/>
    </source>
</evidence>
<evidence type="ECO:0000256" key="11">
    <source>
        <dbReference type="PROSITE-ProRule" id="PRU10141"/>
    </source>
</evidence>
<dbReference type="GO" id="GO:0005524">
    <property type="term" value="F:ATP binding"/>
    <property type="evidence" value="ECO:0007669"/>
    <property type="project" value="UniProtKB-UniRule"/>
</dbReference>
<dbReference type="EMBL" id="JAJAGQ010000022">
    <property type="protein sequence ID" value="KAJ8529742.1"/>
    <property type="molecule type" value="Genomic_DNA"/>
</dbReference>
<feature type="compositionally biased region" description="Basic and acidic residues" evidence="12">
    <location>
        <begin position="450"/>
        <end position="465"/>
    </location>
</feature>
<feature type="compositionally biased region" description="Polar residues" evidence="12">
    <location>
        <begin position="504"/>
        <end position="516"/>
    </location>
</feature>
<evidence type="ECO:0000256" key="2">
    <source>
        <dbReference type="ARBA" id="ARBA00006485"/>
    </source>
</evidence>
<reference evidence="15" key="1">
    <citation type="journal article" date="2023" name="Proc. Natl. Acad. Sci. U.S.A.">
        <title>Genomic and structural basis for evolution of tropane alkaloid biosynthesis.</title>
        <authorList>
            <person name="Wanga Y.-J."/>
            <person name="Taina T."/>
            <person name="Yua J.-Y."/>
            <person name="Lia J."/>
            <person name="Xua B."/>
            <person name="Chenc J."/>
            <person name="D'Auriad J.C."/>
            <person name="Huanga J.-P."/>
            <person name="Huanga S.-X."/>
        </authorList>
    </citation>
    <scope>NUCLEOTIDE SEQUENCE [LARGE SCALE GENOMIC DNA]</scope>
    <source>
        <strain evidence="15">cv. KIB-2019</strain>
    </source>
</reference>
<dbReference type="GO" id="GO:0000307">
    <property type="term" value="C:cyclin-dependent protein kinase holoenzyme complex"/>
    <property type="evidence" value="ECO:0007669"/>
    <property type="project" value="TreeGrafter"/>
</dbReference>
<dbReference type="PANTHER" id="PTHR24056:SF397">
    <property type="entry name" value="OS11G0242500 PROTEIN"/>
    <property type="match status" value="1"/>
</dbReference>
<dbReference type="CDD" id="cd07840">
    <property type="entry name" value="STKc_CDK9_like"/>
    <property type="match status" value="1"/>
</dbReference>
<dbReference type="GO" id="GO:0000139">
    <property type="term" value="C:Golgi membrane"/>
    <property type="evidence" value="ECO:0007669"/>
    <property type="project" value="UniProtKB-SubCell"/>
</dbReference>
<comment type="similarity">
    <text evidence="2">Belongs to the protein kinase superfamily. CMGC Ser/Thr protein kinase family. CDC2/CDKX subfamily.</text>
</comment>
<dbReference type="InterPro" id="IPR011009">
    <property type="entry name" value="Kinase-like_dom_sf"/>
</dbReference>
<feature type="domain" description="Protein kinase" evidence="13">
    <location>
        <begin position="149"/>
        <end position="433"/>
    </location>
</feature>
<feature type="region of interest" description="Disordered" evidence="12">
    <location>
        <begin position="618"/>
        <end position="677"/>
    </location>
</feature>
<evidence type="ECO:0000256" key="3">
    <source>
        <dbReference type="ARBA" id="ARBA00022527"/>
    </source>
</evidence>
<comment type="caution">
    <text evidence="14">The sequence shown here is derived from an EMBL/GenBank/DDBJ whole genome shotgun (WGS) entry which is preliminary data.</text>
</comment>
<gene>
    <name evidence="14" type="ORF">K7X08_036577</name>
</gene>
<feature type="region of interest" description="Disordered" evidence="12">
    <location>
        <begin position="1"/>
        <end position="75"/>
    </location>
</feature>
<evidence type="ECO:0000256" key="9">
    <source>
        <dbReference type="ARBA" id="ARBA00022989"/>
    </source>
</evidence>
<organism evidence="14 15">
    <name type="scientific">Anisodus acutangulus</name>
    <dbReference type="NCBI Taxonomy" id="402998"/>
    <lineage>
        <taxon>Eukaryota</taxon>
        <taxon>Viridiplantae</taxon>
        <taxon>Streptophyta</taxon>
        <taxon>Embryophyta</taxon>
        <taxon>Tracheophyta</taxon>
        <taxon>Spermatophyta</taxon>
        <taxon>Magnoliopsida</taxon>
        <taxon>eudicotyledons</taxon>
        <taxon>Gunneridae</taxon>
        <taxon>Pentapetalae</taxon>
        <taxon>asterids</taxon>
        <taxon>lamiids</taxon>
        <taxon>Solanales</taxon>
        <taxon>Solanaceae</taxon>
        <taxon>Solanoideae</taxon>
        <taxon>Hyoscyameae</taxon>
        <taxon>Anisodus</taxon>
    </lineage>
</organism>
<dbReference type="SMART" id="SM00220">
    <property type="entry name" value="S_TKc"/>
    <property type="match status" value="1"/>
</dbReference>
<dbReference type="NCBIfam" id="TIGR01627">
    <property type="entry name" value="A_thal_3515"/>
    <property type="match status" value="1"/>
</dbReference>
<dbReference type="Proteomes" id="UP001152561">
    <property type="component" value="Unassembled WGS sequence"/>
</dbReference>
<dbReference type="InterPro" id="IPR017441">
    <property type="entry name" value="Protein_kinase_ATP_BS"/>
</dbReference>
<evidence type="ECO:0000256" key="7">
    <source>
        <dbReference type="ARBA" id="ARBA00022777"/>
    </source>
</evidence>
<dbReference type="GO" id="GO:0008353">
    <property type="term" value="F:RNA polymerase II CTD heptapeptide repeat kinase activity"/>
    <property type="evidence" value="ECO:0007669"/>
    <property type="project" value="TreeGrafter"/>
</dbReference>
<dbReference type="PROSITE" id="PS50011">
    <property type="entry name" value="PROTEIN_KINASE_DOM"/>
    <property type="match status" value="1"/>
</dbReference>
<dbReference type="InterPro" id="IPR008271">
    <property type="entry name" value="Ser/Thr_kinase_AS"/>
</dbReference>
<evidence type="ECO:0000256" key="12">
    <source>
        <dbReference type="SAM" id="MobiDB-lite"/>
    </source>
</evidence>
<dbReference type="InterPro" id="IPR050108">
    <property type="entry name" value="CDK"/>
</dbReference>
<evidence type="ECO:0000313" key="15">
    <source>
        <dbReference type="Proteomes" id="UP001152561"/>
    </source>
</evidence>
<dbReference type="Gene3D" id="1.10.510.10">
    <property type="entry name" value="Transferase(Phosphotransferase) domain 1"/>
    <property type="match status" value="1"/>
</dbReference>
<evidence type="ECO:0000313" key="14">
    <source>
        <dbReference type="EMBL" id="KAJ8529742.1"/>
    </source>
</evidence>
<evidence type="ECO:0000259" key="13">
    <source>
        <dbReference type="PROSITE" id="PS50011"/>
    </source>
</evidence>
<feature type="binding site" evidence="11">
    <location>
        <position position="178"/>
    </location>
    <ligand>
        <name>ATP</name>
        <dbReference type="ChEBI" id="CHEBI:30616"/>
    </ligand>
</feature>
<keyword evidence="6 11" id="KW-0547">Nucleotide-binding</keyword>
<dbReference type="Gene3D" id="3.30.200.20">
    <property type="entry name" value="Phosphorylase Kinase, domain 1"/>
    <property type="match status" value="1"/>
</dbReference>
<dbReference type="GO" id="GO:0045492">
    <property type="term" value="P:xylan biosynthetic process"/>
    <property type="evidence" value="ECO:0007669"/>
    <property type="project" value="InterPro"/>
</dbReference>
<keyword evidence="15" id="KW-1185">Reference proteome</keyword>
<comment type="subcellular location">
    <subcellularLocation>
        <location evidence="1">Golgi apparatus membrane</location>
        <topology evidence="1">Single-pass membrane protein</topology>
    </subcellularLocation>
</comment>
<dbReference type="Pfam" id="PF00069">
    <property type="entry name" value="Pkinase"/>
    <property type="match status" value="1"/>
</dbReference>
<dbReference type="FunFam" id="1.10.510.10:FF:000043">
    <property type="entry name" value="probable serine/threonine-protein kinase At1g54610"/>
    <property type="match status" value="1"/>
</dbReference>
<keyword evidence="9" id="KW-1133">Transmembrane helix</keyword>
<keyword evidence="5" id="KW-0812">Transmembrane</keyword>
<dbReference type="SUPFAM" id="SSF56112">
    <property type="entry name" value="Protein kinase-like (PK-like)"/>
    <property type="match status" value="1"/>
</dbReference>
<evidence type="ECO:0000256" key="5">
    <source>
        <dbReference type="ARBA" id="ARBA00022692"/>
    </source>
</evidence>
<accession>A0A9Q1L6A5</accession>
<keyword evidence="8 11" id="KW-0067">ATP-binding</keyword>
<dbReference type="InterPro" id="IPR000719">
    <property type="entry name" value="Prot_kinase_dom"/>
</dbReference>
<feature type="compositionally biased region" description="Basic and acidic residues" evidence="12">
    <location>
        <begin position="640"/>
        <end position="654"/>
    </location>
</feature>
<dbReference type="InterPro" id="IPR006514">
    <property type="entry name" value="IRX15/GXM/AGM"/>
</dbReference>
<feature type="compositionally biased region" description="Polar residues" evidence="12">
    <location>
        <begin position="622"/>
        <end position="634"/>
    </location>
</feature>
<dbReference type="GO" id="GO:0005634">
    <property type="term" value="C:nucleus"/>
    <property type="evidence" value="ECO:0007669"/>
    <property type="project" value="TreeGrafter"/>
</dbReference>
<keyword evidence="4" id="KW-0808">Transferase</keyword>
<evidence type="ECO:0000256" key="4">
    <source>
        <dbReference type="ARBA" id="ARBA00022679"/>
    </source>
</evidence>
<dbReference type="GO" id="GO:0032968">
    <property type="term" value="P:positive regulation of transcription elongation by RNA polymerase II"/>
    <property type="evidence" value="ECO:0007669"/>
    <property type="project" value="TreeGrafter"/>
</dbReference>
<dbReference type="FunFam" id="3.30.200.20:FF:000021">
    <property type="entry name" value="probable serine/threonine-protein kinase At1g54610"/>
    <property type="match status" value="1"/>
</dbReference>
<keyword evidence="10" id="KW-0472">Membrane</keyword>
<feature type="region of interest" description="Disordered" evidence="12">
    <location>
        <begin position="439"/>
        <end position="533"/>
    </location>
</feature>
<sequence>MGCVCSKGVSTKRRGSNRTKEKEKKKSSSKRLIASDKENDLVEVENGGNDVTTRLISTEPIEKSAGSTPPAWDEGQKKPIVFEKPEVPKVQRPAATNATEVRGQPQINRILNVRNGVDGAQVVAGWPSWLTTVAGEAIKGWVPRKADSFEKLDKIGQGTYSSVYRARDVETGKIVALKKVRFVNMDPESVRFMAREILILRRLDHPNVMKLEGLVTSRVSGNLYLVFEYMEHDLAGLAASPAVKFTEAQIKCYIQQLLRGLEHCHSRGVLHRDIKGSNLLIDNNGNLKIGDFGLATLYQNNQRQPLTSRVVTLWYRPPELLLGATDYGVAVDLWSSGCIVAELFAGKPIMPGRTEVEQLHKIFKLCGSPSEEYWKKSKLPHATIFKPQQPYKRCLANTFKDFLPSALVLLDSLLAFEPEYRGSATLALQSEFFTTKPLPCDPSSLPKYPPSKEFDAKMRDEEARRQRGGGTKGSGVESNRMPAKQSKAVPAPDANAELPASIQKWKQQSNQTSVSEKYNREEDGGSGFPFDPSRGSLYNGYLSQVSDSGNSNGHGPVMSSQRAFDSSRFGELSAHKSFRPHGAAAHLSRFSNSVAAHGSSRFDMSREISTHSQWPEEHMNGKYNQLNDSDSSYSLLGKDSSNKKDKHAAGKEPDAGYIPKKNRIHYSGPLMPPGGNIDEMLKEHEKQIQQAVRKARLDKNKKKEHYDNGQRESLLHYTSNGRLMWHTLNYGGRTIFLEEDKTWIQQINKRFPMLESYHVTYDSKVNQANVLIEAGKGPECTTIADPRYSMCQLALKGLPSEIYDTKWDLIMVDAPTGYYEDAPGRMTAIYTAGMMARNREEGETHVFVHDVNRDIEDKFSKEFLCDGYMKKQVGRLRHFTIPSHKSNLGMPFCP</sequence>
<dbReference type="Pfam" id="PF21729">
    <property type="entry name" value="IRX15_IRX15L_GXM"/>
    <property type="match status" value="1"/>
</dbReference>
<keyword evidence="3" id="KW-0723">Serine/threonine-protein kinase</keyword>
<keyword evidence="7" id="KW-0418">Kinase</keyword>
<evidence type="ECO:0000256" key="10">
    <source>
        <dbReference type="ARBA" id="ARBA00023136"/>
    </source>
</evidence>
<dbReference type="AlphaFoldDB" id="A0A9Q1L6A5"/>
<dbReference type="OrthoDB" id="779276at2759"/>
<name>A0A9Q1L6A5_9SOLA</name>
<dbReference type="PROSITE" id="PS00107">
    <property type="entry name" value="PROTEIN_KINASE_ATP"/>
    <property type="match status" value="1"/>
</dbReference>
<evidence type="ECO:0000256" key="6">
    <source>
        <dbReference type="ARBA" id="ARBA00022741"/>
    </source>
</evidence>
<dbReference type="PANTHER" id="PTHR24056">
    <property type="entry name" value="CELL DIVISION PROTEIN KINASE"/>
    <property type="match status" value="1"/>
</dbReference>
<dbReference type="PROSITE" id="PS00108">
    <property type="entry name" value="PROTEIN_KINASE_ST"/>
    <property type="match status" value="1"/>
</dbReference>
<proteinExistence type="inferred from homology"/>
<evidence type="ECO:0000256" key="1">
    <source>
        <dbReference type="ARBA" id="ARBA00004194"/>
    </source>
</evidence>